<keyword evidence="2" id="KW-0547">Nucleotide-binding</keyword>
<evidence type="ECO:0000259" key="8">
    <source>
        <dbReference type="Pfam" id="PF23598"/>
    </source>
</evidence>
<proteinExistence type="predicted"/>
<dbReference type="PRINTS" id="PR00364">
    <property type="entry name" value="DISEASERSIST"/>
</dbReference>
<dbReference type="SUPFAM" id="SSF52540">
    <property type="entry name" value="P-loop containing nucleoside triphosphate hydrolases"/>
    <property type="match status" value="1"/>
</dbReference>
<sequence>MAGFVGEAVLSVFIEKLADMVTSPELWNFASEELVHSELNKWKTILMKIYAVLHDAEEKQMTNPRVKMWLDELGDLAYDVEDILDGFATESLRRNLMAETHPSGTERSTSKLWSLIPSCCTSFTPNAIKFNAEMLSKIKMITTSLQEISAQKSDLHLTENISGERSTKTREMLPTTSLVDESRVYGRETDKEAIANLLLRDDPSTDEICVIPVVGMAGIGKTTLTQLAFNDDEVKDHFDLRVWVYVSDDFDVLKITKTILQSVSLATQNVDDLNLLQMELREKLSGQKFLLILDDVWNENYDSWDLLCMPMRSGAPGSKLIVTTRNEGVVSITGTRPAYCLQELSYEDCLFVFTQQALRRSNFDAHSHLKEVGEEIVRRCKGLPLAAKALGGMLRNQVSHDAWENILTSKIWDLPEDKSRVLPALKLSYNHLPSHLRKCFAYCSIFPKGYEFDKDELVQLWMAEGFFEQTKEAEDLGSKYFYDLLSRSFFQQSNHDSSRFVMHDLINDLAQYVAGEISFNLEGISVNNKQHSIFKKARHSSFNRQEYEKFERFKAFHKMKCLRTLVALPLNSFSRYHFIPNTVLDDLIKQFKCLRVLSLSGYYISGELPHSIGDLRHLRYLNLSNSSIKMLPDSVGRLYNLQTLILSDCWRLTKLPIVIGDLINLRHIDISGTSRLQEMPSEISNLTNLQTLSKYIVGENNSLRIRELKNLQDLRGKLSISGLHNVVDSQDAVDAKLEEKHNIEELTMEWGSDFVKSRNEMNEMNVLEGLRPPRNLKKLTVASYGGSTFSAFAIPGASQVEDMLKWEDWFFPDAVEGVELFPRLRELTIRNCSKLVKQLPDRLPSLVKLDISNCQNLAVPFLRFASLGELEIDECKEMVLRSGVVADSGDQMTSRWVYSGLQSAVFERCDWLVSLDDQRLPCNLKMLKIVDCVNLKSLQNGLQSLTCLEELEIVGCRALDSFREIDLPPMLRRLVLQRCRSLRWLPHNYSSCPLESLEIRFCPSLAGFPSGELPTTLKQLTVADCMRLRSLPDGMMHPNSTHSNNACCLQILRIHDCQSLVSFPRGELSSTLKRLEIRHCSNLESVSKKMSPSSRALEYLEMRSYPNLKILPQCLHNVKQLNIEDCAGLEGFPERGLSAPNLRELRIWRCQNLKCLPHQMKNLTSLQFLNIGHSPRVDSFPDGIWGMFADKASLWDDEFLFPTSLTNLHISHMESLASLDLNNIISLQHLYIGSCPKLHSLTLRDTTLASLEIIDCPLLQKTNFPFSAHIPKFRMSGRVMYSTGAGKEMKAESHSTLSMHSPIRNFFSTGGKEKKESSIPQMHNFQDLRAWEVLSSLQYCGWSLQPINTISRPTLVCKRKGLPDTLSMLKIKKFLTLKTGGKRMWGGDIFVGEQEEGLPHNLKYLKPENCANQEKQKTLQFGLQPCTTFYQRLCESEAAIIGEGLPQAHFLFHHCIFLAYVQMALATVANWHFLLTCWPQFHSSLVSSTVLLNLLMISYQDIPHPFPATRYSSYGLLKMKAMISLPLFSIRQPSRSQCAALVFVVLILSSFSDKEWKFLLYIQERKT</sequence>
<dbReference type="Pfam" id="PF23559">
    <property type="entry name" value="WHD_DRP"/>
    <property type="match status" value="1"/>
</dbReference>
<dbReference type="PANTHER" id="PTHR36766">
    <property type="entry name" value="PLANT BROAD-SPECTRUM MILDEW RESISTANCE PROTEIN RPW8"/>
    <property type="match status" value="1"/>
</dbReference>
<evidence type="ECO:0000313" key="9">
    <source>
        <dbReference type="EMBL" id="RVW36366.1"/>
    </source>
</evidence>
<accession>A0A438DLP1</accession>
<dbReference type="InterPro" id="IPR036388">
    <property type="entry name" value="WH-like_DNA-bd_sf"/>
</dbReference>
<dbReference type="FunFam" id="3.40.50.300:FF:001091">
    <property type="entry name" value="Probable disease resistance protein At1g61300"/>
    <property type="match status" value="1"/>
</dbReference>
<dbReference type="SUPFAM" id="SSF52058">
    <property type="entry name" value="L domain-like"/>
    <property type="match status" value="2"/>
</dbReference>
<evidence type="ECO:0000259" key="5">
    <source>
        <dbReference type="Pfam" id="PF00931"/>
    </source>
</evidence>
<reference evidence="9 10" key="1">
    <citation type="journal article" date="2018" name="PLoS Genet.">
        <title>Population sequencing reveals clonal diversity and ancestral inbreeding in the grapevine cultivar Chardonnay.</title>
        <authorList>
            <person name="Roach M.J."/>
            <person name="Johnson D.L."/>
            <person name="Bohlmann J."/>
            <person name="van Vuuren H.J."/>
            <person name="Jones S.J."/>
            <person name="Pretorius I.S."/>
            <person name="Schmidt S.A."/>
            <person name="Borneman A.R."/>
        </authorList>
    </citation>
    <scope>NUCLEOTIDE SEQUENCE [LARGE SCALE GENOMIC DNA]</scope>
    <source>
        <strain evidence="10">cv. Chardonnay</strain>
        <tissue evidence="9">Leaf</tissue>
    </source>
</reference>
<dbReference type="Pfam" id="PF18052">
    <property type="entry name" value="Rx_N"/>
    <property type="match status" value="1"/>
</dbReference>
<dbReference type="GO" id="GO:0051707">
    <property type="term" value="P:response to other organism"/>
    <property type="evidence" value="ECO:0007669"/>
    <property type="project" value="UniProtKB-ARBA"/>
</dbReference>
<dbReference type="Pfam" id="PF23598">
    <property type="entry name" value="LRR_14"/>
    <property type="match status" value="1"/>
</dbReference>
<dbReference type="GO" id="GO:0043531">
    <property type="term" value="F:ADP binding"/>
    <property type="evidence" value="ECO:0007669"/>
    <property type="project" value="InterPro"/>
</dbReference>
<dbReference type="Proteomes" id="UP000288805">
    <property type="component" value="Unassembled WGS sequence"/>
</dbReference>
<evidence type="ECO:0000259" key="7">
    <source>
        <dbReference type="Pfam" id="PF23559"/>
    </source>
</evidence>
<dbReference type="GO" id="GO:0006952">
    <property type="term" value="P:defense response"/>
    <property type="evidence" value="ECO:0007669"/>
    <property type="project" value="UniProtKB-KW"/>
</dbReference>
<name>A0A438DLP1_VITVI</name>
<evidence type="ECO:0000313" key="10">
    <source>
        <dbReference type="Proteomes" id="UP000288805"/>
    </source>
</evidence>
<feature type="domain" description="Disease resistance R13L4/SHOC-2-like LRR" evidence="8">
    <location>
        <begin position="587"/>
        <end position="783"/>
    </location>
</feature>
<dbReference type="InterPro" id="IPR027417">
    <property type="entry name" value="P-loop_NTPase"/>
</dbReference>
<keyword evidence="1" id="KW-0677">Repeat</keyword>
<dbReference type="EMBL" id="QGNW01001572">
    <property type="protein sequence ID" value="RVW36366.1"/>
    <property type="molecule type" value="Genomic_DNA"/>
</dbReference>
<evidence type="ECO:0000256" key="1">
    <source>
        <dbReference type="ARBA" id="ARBA00022737"/>
    </source>
</evidence>
<dbReference type="Gene3D" id="3.80.10.10">
    <property type="entry name" value="Ribonuclease Inhibitor"/>
    <property type="match status" value="3"/>
</dbReference>
<protein>
    <submittedName>
        <fullName evidence="9">Putative disease resistance RPP13-like protein 1</fullName>
    </submittedName>
</protein>
<dbReference type="FunFam" id="1.10.10.10:FF:000322">
    <property type="entry name" value="Probable disease resistance protein At1g63360"/>
    <property type="match status" value="1"/>
</dbReference>
<evidence type="ECO:0000256" key="3">
    <source>
        <dbReference type="ARBA" id="ARBA00022821"/>
    </source>
</evidence>
<dbReference type="Gene3D" id="1.10.10.10">
    <property type="entry name" value="Winged helix-like DNA-binding domain superfamily/Winged helix DNA-binding domain"/>
    <property type="match status" value="1"/>
</dbReference>
<feature type="domain" description="Disease resistance protein winged helix" evidence="7">
    <location>
        <begin position="445"/>
        <end position="510"/>
    </location>
</feature>
<gene>
    <name evidence="9" type="primary">RPPL1_109</name>
    <name evidence="9" type="ORF">CK203_083843</name>
</gene>
<dbReference type="PANTHER" id="PTHR36766:SF51">
    <property type="entry name" value="DISEASE RESISTANCE RPP13-LIKE PROTEIN 1"/>
    <property type="match status" value="1"/>
</dbReference>
<evidence type="ECO:0000256" key="2">
    <source>
        <dbReference type="ARBA" id="ARBA00022741"/>
    </source>
</evidence>
<dbReference type="InterPro" id="IPR041118">
    <property type="entry name" value="Rx_N"/>
</dbReference>
<dbReference type="InterPro" id="IPR038005">
    <property type="entry name" value="RX-like_CC"/>
</dbReference>
<organism evidence="9 10">
    <name type="scientific">Vitis vinifera</name>
    <name type="common">Grape</name>
    <dbReference type="NCBI Taxonomy" id="29760"/>
    <lineage>
        <taxon>Eukaryota</taxon>
        <taxon>Viridiplantae</taxon>
        <taxon>Streptophyta</taxon>
        <taxon>Embryophyta</taxon>
        <taxon>Tracheophyta</taxon>
        <taxon>Spermatophyta</taxon>
        <taxon>Magnoliopsida</taxon>
        <taxon>eudicotyledons</taxon>
        <taxon>Gunneridae</taxon>
        <taxon>Pentapetalae</taxon>
        <taxon>rosids</taxon>
        <taxon>Vitales</taxon>
        <taxon>Vitaceae</taxon>
        <taxon>Viteae</taxon>
        <taxon>Vitis</taxon>
    </lineage>
</organism>
<dbReference type="Gene3D" id="1.20.5.4130">
    <property type="match status" value="1"/>
</dbReference>
<feature type="domain" description="Disease resistance N-terminal" evidence="6">
    <location>
        <begin position="9"/>
        <end position="101"/>
    </location>
</feature>
<dbReference type="InterPro" id="IPR055414">
    <property type="entry name" value="LRR_R13L4/SHOC2-like"/>
</dbReference>
<keyword evidence="3" id="KW-0611">Plant defense</keyword>
<dbReference type="InterPro" id="IPR032675">
    <property type="entry name" value="LRR_dom_sf"/>
</dbReference>
<feature type="domain" description="NB-ARC" evidence="5">
    <location>
        <begin position="188"/>
        <end position="359"/>
    </location>
</feature>
<dbReference type="Pfam" id="PF00931">
    <property type="entry name" value="NB-ARC"/>
    <property type="match status" value="1"/>
</dbReference>
<dbReference type="Gene3D" id="3.40.50.300">
    <property type="entry name" value="P-loop containing nucleotide triphosphate hydrolases"/>
    <property type="match status" value="1"/>
</dbReference>
<keyword evidence="4" id="KW-0067">ATP-binding</keyword>
<dbReference type="InterPro" id="IPR002182">
    <property type="entry name" value="NB-ARC"/>
</dbReference>
<dbReference type="InterPro" id="IPR058922">
    <property type="entry name" value="WHD_DRP"/>
</dbReference>
<comment type="caution">
    <text evidence="9">The sequence shown here is derived from an EMBL/GenBank/DDBJ whole genome shotgun (WGS) entry which is preliminary data.</text>
</comment>
<dbReference type="CDD" id="cd14798">
    <property type="entry name" value="RX-CC_like"/>
    <property type="match status" value="1"/>
</dbReference>
<evidence type="ECO:0000259" key="6">
    <source>
        <dbReference type="Pfam" id="PF18052"/>
    </source>
</evidence>
<evidence type="ECO:0000256" key="4">
    <source>
        <dbReference type="ARBA" id="ARBA00022840"/>
    </source>
</evidence>
<dbReference type="GO" id="GO:0005524">
    <property type="term" value="F:ATP binding"/>
    <property type="evidence" value="ECO:0007669"/>
    <property type="project" value="UniProtKB-KW"/>
</dbReference>